<name>A0ABP9RZ02_9ACTN</name>
<proteinExistence type="predicted"/>
<dbReference type="Proteomes" id="UP001501570">
    <property type="component" value="Unassembled WGS sequence"/>
</dbReference>
<dbReference type="NCBIfam" id="NF047719">
    <property type="entry name" value="SCO6745_fam_HTH"/>
    <property type="match status" value="1"/>
</dbReference>
<evidence type="ECO:0000313" key="2">
    <source>
        <dbReference type="Proteomes" id="UP001501570"/>
    </source>
</evidence>
<dbReference type="RefSeq" id="WP_345631519.1">
    <property type="nucleotide sequence ID" value="NZ_BAABJQ010000011.1"/>
</dbReference>
<dbReference type="InterPro" id="IPR054058">
    <property type="entry name" value="HTH_67"/>
</dbReference>
<dbReference type="EMBL" id="BAABJQ010000011">
    <property type="protein sequence ID" value="GAA5188525.1"/>
    <property type="molecule type" value="Genomic_DNA"/>
</dbReference>
<comment type="caution">
    <text evidence="1">The sequence shown here is derived from an EMBL/GenBank/DDBJ whole genome shotgun (WGS) entry which is preliminary data.</text>
</comment>
<gene>
    <name evidence="1" type="ORF">GCM10023322_39410</name>
</gene>
<protein>
    <recommendedName>
        <fullName evidence="3">SalK</fullName>
    </recommendedName>
</protein>
<reference evidence="2" key="1">
    <citation type="journal article" date="2019" name="Int. J. Syst. Evol. Microbiol.">
        <title>The Global Catalogue of Microorganisms (GCM) 10K type strain sequencing project: providing services to taxonomists for standard genome sequencing and annotation.</title>
        <authorList>
            <consortium name="The Broad Institute Genomics Platform"/>
            <consortium name="The Broad Institute Genome Sequencing Center for Infectious Disease"/>
            <person name="Wu L."/>
            <person name="Ma J."/>
        </authorList>
    </citation>
    <scope>NUCLEOTIDE SEQUENCE [LARGE SCALE GENOMIC DNA]</scope>
    <source>
        <strain evidence="2">JCM 18304</strain>
    </source>
</reference>
<keyword evidence="2" id="KW-1185">Reference proteome</keyword>
<dbReference type="Pfam" id="PF21863">
    <property type="entry name" value="HTH_67"/>
    <property type="match status" value="1"/>
</dbReference>
<accession>A0ABP9RZ02</accession>
<organism evidence="1 2">
    <name type="scientific">Rugosimonospora acidiphila</name>
    <dbReference type="NCBI Taxonomy" id="556531"/>
    <lineage>
        <taxon>Bacteria</taxon>
        <taxon>Bacillati</taxon>
        <taxon>Actinomycetota</taxon>
        <taxon>Actinomycetes</taxon>
        <taxon>Micromonosporales</taxon>
        <taxon>Micromonosporaceae</taxon>
        <taxon>Rugosimonospora</taxon>
    </lineage>
</organism>
<evidence type="ECO:0000313" key="1">
    <source>
        <dbReference type="EMBL" id="GAA5188525.1"/>
    </source>
</evidence>
<sequence>MTAAVTGTARRMWTVFEPVHGVIYSGAAKPALEEAGLRGFWRGYFAARSSPMGAVGPAPVVAAFFSFAPSVVFRALPDIWQRATPERALVARQRAALDALRATAGLTDETIGPLAGAVDLLVEAAAAAEHSGRVLGAANAALPTPDEPVARLWHAATVLREHRGDGHVAALVAAGISGLEALILRAGLDLSREVLQAARGWTDEQWQAAADGLVERGLLDAGGRTTAAGAQLYREAEDVTDRRAEGPWRALGARAAERLVESLATVAAACRADSPLPNLLGLPPVG</sequence>
<evidence type="ECO:0008006" key="3">
    <source>
        <dbReference type="Google" id="ProtNLM"/>
    </source>
</evidence>